<dbReference type="Proteomes" id="UP001141434">
    <property type="component" value="Unassembled WGS sequence"/>
</dbReference>
<evidence type="ECO:0000313" key="1">
    <source>
        <dbReference type="EMBL" id="KAJ5092596.1"/>
    </source>
</evidence>
<dbReference type="EMBL" id="JAPMSZ010000009">
    <property type="protein sequence ID" value="KAJ5092596.1"/>
    <property type="molecule type" value="Genomic_DNA"/>
</dbReference>
<gene>
    <name evidence="1" type="ORF">NUU61_007466</name>
</gene>
<reference evidence="1" key="1">
    <citation type="submission" date="2022-11" db="EMBL/GenBank/DDBJ databases">
        <authorList>
            <person name="Petersen C."/>
        </authorList>
    </citation>
    <scope>NUCLEOTIDE SEQUENCE</scope>
    <source>
        <strain evidence="1">IBT 34128</strain>
    </source>
</reference>
<proteinExistence type="predicted"/>
<organism evidence="1 2">
    <name type="scientific">Penicillium alfredii</name>
    <dbReference type="NCBI Taxonomy" id="1506179"/>
    <lineage>
        <taxon>Eukaryota</taxon>
        <taxon>Fungi</taxon>
        <taxon>Dikarya</taxon>
        <taxon>Ascomycota</taxon>
        <taxon>Pezizomycotina</taxon>
        <taxon>Eurotiomycetes</taxon>
        <taxon>Eurotiomycetidae</taxon>
        <taxon>Eurotiales</taxon>
        <taxon>Aspergillaceae</taxon>
        <taxon>Penicillium</taxon>
    </lineage>
</organism>
<comment type="caution">
    <text evidence="1">The sequence shown here is derived from an EMBL/GenBank/DDBJ whole genome shotgun (WGS) entry which is preliminary data.</text>
</comment>
<keyword evidence="2" id="KW-1185">Reference proteome</keyword>
<dbReference type="RefSeq" id="XP_056510791.1">
    <property type="nucleotide sequence ID" value="XM_056657991.1"/>
</dbReference>
<dbReference type="AlphaFoldDB" id="A0A9W9K4S3"/>
<evidence type="ECO:0000313" key="2">
    <source>
        <dbReference type="Proteomes" id="UP001141434"/>
    </source>
</evidence>
<sequence>MSTIRHLMENLSIIGHLREKNKGKVQENIQKLFNSLMLNDKVSMDAKDLQSLDLRSFNPEEENLQLPSQFFKPWSLSKLQQHEKNLEDKKASDMLHSFETVMREGDPFLMEHGGYETWRRTRSLCTRLAWEVQMFPRKGTTGNCLALKSLTHWRCSE</sequence>
<dbReference type="GeneID" id="81397160"/>
<name>A0A9W9K4S3_9EURO</name>
<protein>
    <submittedName>
        <fullName evidence="1">Uncharacterized protein</fullName>
    </submittedName>
</protein>
<reference evidence="1" key="2">
    <citation type="journal article" date="2023" name="IMA Fungus">
        <title>Comparative genomic study of the Penicillium genus elucidates a diverse pangenome and 15 lateral gene transfer events.</title>
        <authorList>
            <person name="Petersen C."/>
            <person name="Sorensen T."/>
            <person name="Nielsen M.R."/>
            <person name="Sondergaard T.E."/>
            <person name="Sorensen J.L."/>
            <person name="Fitzpatrick D.A."/>
            <person name="Frisvad J.C."/>
            <person name="Nielsen K.L."/>
        </authorList>
    </citation>
    <scope>NUCLEOTIDE SEQUENCE</scope>
    <source>
        <strain evidence="1">IBT 34128</strain>
    </source>
</reference>
<accession>A0A9W9K4S3</accession>